<evidence type="ECO:0000313" key="1">
    <source>
        <dbReference type="EMBL" id="ATR79711.1"/>
    </source>
</evidence>
<organism evidence="1 2">
    <name type="scientific">Faucicola osloensis</name>
    <name type="common">Moraxella osloensis</name>
    <dbReference type="NCBI Taxonomy" id="34062"/>
    <lineage>
        <taxon>Bacteria</taxon>
        <taxon>Pseudomonadati</taxon>
        <taxon>Pseudomonadota</taxon>
        <taxon>Gammaproteobacteria</taxon>
        <taxon>Moraxellales</taxon>
        <taxon>Moraxellaceae</taxon>
        <taxon>Faucicola</taxon>
    </lineage>
</organism>
<dbReference type="Proteomes" id="UP000229340">
    <property type="component" value="Plasmid pNP7-1"/>
</dbReference>
<proteinExistence type="predicted"/>
<dbReference type="AlphaFoldDB" id="A0A2D2LXF3"/>
<evidence type="ECO:0008006" key="3">
    <source>
        <dbReference type="Google" id="ProtNLM"/>
    </source>
</evidence>
<reference evidence="2" key="1">
    <citation type="submission" date="2017-10" db="EMBL/GenBank/DDBJ databases">
        <title>Complete genome sequence of Moraxella osloensis NP7 isolated from human skin.</title>
        <authorList>
            <person name="Lee K."/>
            <person name="Lim J.Y."/>
            <person name="Hwang I."/>
        </authorList>
    </citation>
    <scope>NUCLEOTIDE SEQUENCE [LARGE SCALE GENOMIC DNA]</scope>
    <source>
        <strain evidence="2">NP7</strain>
        <plasmid evidence="2">pnp7-1</plasmid>
    </source>
</reference>
<gene>
    <name evidence="1" type="ORF">NP7_10125</name>
</gene>
<accession>A0A2D2LXF3</accession>
<name>A0A2D2LXF3_FAUOS</name>
<evidence type="ECO:0000313" key="2">
    <source>
        <dbReference type="Proteomes" id="UP000229340"/>
    </source>
</evidence>
<dbReference type="EMBL" id="CP024444">
    <property type="protein sequence ID" value="ATR79711.1"/>
    <property type="molecule type" value="Genomic_DNA"/>
</dbReference>
<keyword evidence="1" id="KW-0614">Plasmid</keyword>
<dbReference type="RefSeq" id="WP_100271065.1">
    <property type="nucleotide sequence ID" value="NZ_CP024444.1"/>
</dbReference>
<protein>
    <recommendedName>
        <fullName evidence="3">Morphogenetic protein</fullName>
    </recommendedName>
</protein>
<geneLocation type="plasmid" evidence="2">
    <name>pnp7-1</name>
</geneLocation>
<sequence>MNYLSRQATQTKERPIVFNMETVKGILTGERTMVRRVVKFKDHLTEDITRLHIEKKDGDWWLFNEPNGWMIGKPKCPYGEIGESLWVRETWQQVSDQNYLTYKASYPNDLLEKMPYLENVPSMEQLKEKGYYWNSPVSMPKQFSRLLLEITDTRIERLQDISHQDYEKEGLWSPHKHSYKQEFSKHWDSFYELNSGRRWDNNPWVWCINFRVIERRSVLSK</sequence>